<comment type="caution">
    <text evidence="1">The sequence shown here is derived from an EMBL/GenBank/DDBJ whole genome shotgun (WGS) entry which is preliminary data.</text>
</comment>
<dbReference type="PROSITE" id="PS51257">
    <property type="entry name" value="PROKAR_LIPOPROTEIN"/>
    <property type="match status" value="1"/>
</dbReference>
<dbReference type="OrthoDB" id="1114031at2"/>
<proteinExistence type="predicted"/>
<reference evidence="1 2" key="1">
    <citation type="submission" date="2015-09" db="EMBL/GenBank/DDBJ databases">
        <title>Genome sequence of the marine flavobacterium Croceitalea dokdonensis DOKDO 023 that contains proton- and sodium-pumping rhodopsins.</title>
        <authorList>
            <person name="Kwon S.-K."/>
            <person name="Lee H.K."/>
            <person name="Kwak M.-J."/>
            <person name="Kim J.F."/>
        </authorList>
    </citation>
    <scope>NUCLEOTIDE SEQUENCE [LARGE SCALE GENOMIC DNA]</scope>
    <source>
        <strain evidence="1 2">DOKDO 023</strain>
    </source>
</reference>
<accession>A0A0P7ARE8</accession>
<keyword evidence="2" id="KW-1185">Reference proteome</keyword>
<evidence type="ECO:0000313" key="2">
    <source>
        <dbReference type="Proteomes" id="UP000050280"/>
    </source>
</evidence>
<gene>
    <name evidence="1" type="ORF">I595_3624</name>
</gene>
<dbReference type="RefSeq" id="WP_054560561.1">
    <property type="nucleotide sequence ID" value="NZ_LDJX01000011.1"/>
</dbReference>
<organism evidence="1 2">
    <name type="scientific">Croceitalea dokdonensis DOKDO 023</name>
    <dbReference type="NCBI Taxonomy" id="1300341"/>
    <lineage>
        <taxon>Bacteria</taxon>
        <taxon>Pseudomonadati</taxon>
        <taxon>Bacteroidota</taxon>
        <taxon>Flavobacteriia</taxon>
        <taxon>Flavobacteriales</taxon>
        <taxon>Flavobacteriaceae</taxon>
        <taxon>Croceitalea</taxon>
    </lineage>
</organism>
<dbReference type="Proteomes" id="UP000050280">
    <property type="component" value="Unassembled WGS sequence"/>
</dbReference>
<dbReference type="EMBL" id="LDJX01000011">
    <property type="protein sequence ID" value="KPM30328.1"/>
    <property type="molecule type" value="Genomic_DNA"/>
</dbReference>
<sequence length="291" mass="31802">MRKNVTSVRQLATILMAGIMAVSCSKEEAETQDVATETEVITIAELKTADESEFLAEELMNIAEDSYAEDEISTFSKFNYRSDYLPDCVTVTTVVTDTTKERTLDFGEGCELPNGNILSGLLVLTYEKDMDVAQKTIKLSLEDFTFNGVAVEGGADILRMRSNGNGNPQATATVSFDATWPNGDVTSLNGSRTREWIEGFGSGFWGDNVFLITGKRTFTAKSGAVFEKEIIVPLRRETACRFAVSGVLTISRRGNMASLDFGDGNCDAKGVLTLPNGDVQEVSLRRFLKND</sequence>
<evidence type="ECO:0008006" key="3">
    <source>
        <dbReference type="Google" id="ProtNLM"/>
    </source>
</evidence>
<dbReference type="PATRIC" id="fig|1300341.3.peg.873"/>
<dbReference type="AlphaFoldDB" id="A0A0P7ARE8"/>
<protein>
    <recommendedName>
        <fullName evidence="3">Lipoprotein</fullName>
    </recommendedName>
</protein>
<dbReference type="STRING" id="1300341.I595_3624"/>
<name>A0A0P7ARE8_9FLAO</name>
<evidence type="ECO:0000313" key="1">
    <source>
        <dbReference type="EMBL" id="KPM30328.1"/>
    </source>
</evidence>